<dbReference type="Proteomes" id="UP000735302">
    <property type="component" value="Unassembled WGS sequence"/>
</dbReference>
<feature type="region of interest" description="Disordered" evidence="5">
    <location>
        <begin position="606"/>
        <end position="660"/>
    </location>
</feature>
<keyword evidence="4" id="KW-0539">Nucleus</keyword>
<feature type="region of interest" description="Disordered" evidence="5">
    <location>
        <begin position="511"/>
        <end position="544"/>
    </location>
</feature>
<feature type="compositionally biased region" description="Polar residues" evidence="5">
    <location>
        <begin position="833"/>
        <end position="844"/>
    </location>
</feature>
<dbReference type="InterPro" id="IPR035965">
    <property type="entry name" value="PAS-like_dom_sf"/>
</dbReference>
<feature type="compositionally biased region" description="Gly residues" evidence="5">
    <location>
        <begin position="379"/>
        <end position="403"/>
    </location>
</feature>
<evidence type="ECO:0000256" key="2">
    <source>
        <dbReference type="ARBA" id="ARBA00023015"/>
    </source>
</evidence>
<feature type="compositionally biased region" description="Low complexity" evidence="5">
    <location>
        <begin position="606"/>
        <end position="652"/>
    </location>
</feature>
<feature type="compositionally biased region" description="Polar residues" evidence="5">
    <location>
        <begin position="702"/>
        <end position="713"/>
    </location>
</feature>
<feature type="compositionally biased region" description="Polar residues" evidence="5">
    <location>
        <begin position="954"/>
        <end position="963"/>
    </location>
</feature>
<feature type="compositionally biased region" description="Basic residues" evidence="5">
    <location>
        <begin position="941"/>
        <end position="950"/>
    </location>
</feature>
<evidence type="ECO:0000313" key="7">
    <source>
        <dbReference type="EMBL" id="GFO34653.1"/>
    </source>
</evidence>
<feature type="compositionally biased region" description="Polar residues" evidence="5">
    <location>
        <begin position="83"/>
        <end position="94"/>
    </location>
</feature>
<feature type="compositionally biased region" description="Basic residues" evidence="5">
    <location>
        <begin position="349"/>
        <end position="361"/>
    </location>
</feature>
<feature type="compositionally biased region" description="Low complexity" evidence="5">
    <location>
        <begin position="44"/>
        <end position="73"/>
    </location>
</feature>
<dbReference type="GO" id="GO:0005634">
    <property type="term" value="C:nucleus"/>
    <property type="evidence" value="ECO:0007669"/>
    <property type="project" value="UniProtKB-SubCell"/>
</dbReference>
<feature type="compositionally biased region" description="Polar residues" evidence="5">
    <location>
        <begin position="309"/>
        <end position="318"/>
    </location>
</feature>
<feature type="compositionally biased region" description="Polar residues" evidence="5">
    <location>
        <begin position="264"/>
        <end position="273"/>
    </location>
</feature>
<evidence type="ECO:0000256" key="4">
    <source>
        <dbReference type="ARBA" id="ARBA00023242"/>
    </source>
</evidence>
<dbReference type="SUPFAM" id="SSF55785">
    <property type="entry name" value="PYP-like sensor domain (PAS domain)"/>
    <property type="match status" value="1"/>
</dbReference>
<dbReference type="GO" id="GO:0000977">
    <property type="term" value="F:RNA polymerase II transcription regulatory region sequence-specific DNA binding"/>
    <property type="evidence" value="ECO:0007669"/>
    <property type="project" value="TreeGrafter"/>
</dbReference>
<dbReference type="InterPro" id="IPR000014">
    <property type="entry name" value="PAS"/>
</dbReference>
<evidence type="ECO:0000256" key="1">
    <source>
        <dbReference type="ARBA" id="ARBA00004123"/>
    </source>
</evidence>
<dbReference type="Gene3D" id="3.30.450.20">
    <property type="entry name" value="PAS domain"/>
    <property type="match status" value="2"/>
</dbReference>
<feature type="compositionally biased region" description="Polar residues" evidence="5">
    <location>
        <begin position="465"/>
        <end position="477"/>
    </location>
</feature>
<dbReference type="EMBL" id="BLXT01006926">
    <property type="protein sequence ID" value="GFO34653.1"/>
    <property type="molecule type" value="Genomic_DNA"/>
</dbReference>
<dbReference type="GO" id="GO:0000981">
    <property type="term" value="F:DNA-binding transcription factor activity, RNA polymerase II-specific"/>
    <property type="evidence" value="ECO:0007669"/>
    <property type="project" value="TreeGrafter"/>
</dbReference>
<keyword evidence="8" id="KW-1185">Reference proteome</keyword>
<name>A0AAV4CS25_9GAST</name>
<feature type="region of interest" description="Disordered" evidence="5">
    <location>
        <begin position="833"/>
        <end position="871"/>
    </location>
</feature>
<feature type="region of interest" description="Disordered" evidence="5">
    <location>
        <begin position="44"/>
        <end position="94"/>
    </location>
</feature>
<feature type="region of interest" description="Disordered" evidence="5">
    <location>
        <begin position="258"/>
        <end position="407"/>
    </location>
</feature>
<evidence type="ECO:0000259" key="6">
    <source>
        <dbReference type="SMART" id="SM00091"/>
    </source>
</evidence>
<feature type="region of interest" description="Disordered" evidence="5">
    <location>
        <begin position="692"/>
        <end position="730"/>
    </location>
</feature>
<keyword evidence="2" id="KW-0805">Transcription regulation</keyword>
<sequence length="1060" mass="114310">MVQGPHTKVNKSFSVRMKSTLTKRGVHVKTSGYRVVHVLGSLRPLSSSRSAPTASSMAGQTTPTDPPNNDSTSRSGSNERVETNTSVESQQTQPMGLVGMAIALPPPTITELRLELDTFITRLGPDFKIVYCEPIINDLVDLHVDDVTDRLLYDLCHPADLKSLQRSHIDILRKGQALTDYYRLMGRNGGFVWIQTCATTLLNNKSSPDDQSILAINYVVSGIEAASTPLDLWQLTGDVASVMSSSCDSAARREKLQELKASGSPRQLPSYQKGQLKKNKRENPAGAAKANTVKAGNTNNSRIKHSRSNETLLHSSPYFSKIHSSDEASNDESELSTEQNIDTLESNSHKKRKICKPKKRAKSSEQASSDVMIRKEVDSGGGPGGGGEGGGGGGGREGGGGNDSGMAEPIEKALNLTRHDNKTREFGSSCNVAVSSPHVMSSKLGQHENGNSVSYNRRHEDNQESAESVSISPSTHAALTPEDLSMKKTQLSTTDTFGYCEMLPGRNIIQHSSFSSHNSGKNQSSSLSRHAFSSSSSDMKHQAPVKALDLNSKSNSSLLVANQPHENTTCERGSSVQDLEAAMNRHLPDASLQVTNSGNEDLALTGGVSSSLSSSLHTGGTPSLAHSSSTPCLPSLPSTSDASSYDPSASSTLTGSAWLTPPRVTGTEMLTASNFLRSLYAASTRESVIKTGGSSGGVNAEGVTSTESRTPFMNPNLPPSTLLTPPEPDPVTYKTQSRAKEVKDDATKSIYPCRDSEAFSSRAVLNNYPHQFILQSDNYTIRDRTGHKDFYPSSSFLSFRDYQSNPHHHHYFHITSHNPPYTEYSHQQHEQNLPNHFGHLNQNFNNSSLLPANASAPAHKSPTIYSTSTALPSSPYKDAIPTFNIPSLMSPTTPGPFLSGPASDEAVKGRTLHEAFPHTQYSLNFSPAPPSPSSSHQLQQQHHHHHHHHQQQQVDSLSMTPPASASPDPNKIPPPANHCVSDPGYPTATNSQMGSDNNIGSFPYQYHYSTSLSKNSSEGVIKGTVYGVTSPSMGPLMDVNPLASGTGQYEACPRPVLPWY</sequence>
<feature type="compositionally biased region" description="Polar residues" evidence="5">
    <location>
        <begin position="336"/>
        <end position="346"/>
    </location>
</feature>
<dbReference type="PANTHER" id="PTHR23043">
    <property type="entry name" value="HYPOXIA-INDUCIBLE FACTOR 1 ALPHA"/>
    <property type="match status" value="1"/>
</dbReference>
<feature type="compositionally biased region" description="Low complexity" evidence="5">
    <location>
        <begin position="512"/>
        <end position="537"/>
    </location>
</feature>
<dbReference type="PANTHER" id="PTHR23043:SF26">
    <property type="entry name" value="PROTEIN TRACHEALESS"/>
    <property type="match status" value="1"/>
</dbReference>
<gene>
    <name evidence="7" type="ORF">PoB_006115800</name>
</gene>
<feature type="compositionally biased region" description="Low complexity" evidence="5">
    <location>
        <begin position="845"/>
        <end position="858"/>
    </location>
</feature>
<evidence type="ECO:0000256" key="5">
    <source>
        <dbReference type="SAM" id="MobiDB-lite"/>
    </source>
</evidence>
<reference evidence="7 8" key="1">
    <citation type="journal article" date="2021" name="Elife">
        <title>Chloroplast acquisition without the gene transfer in kleptoplastic sea slugs, Plakobranchus ocellatus.</title>
        <authorList>
            <person name="Maeda T."/>
            <person name="Takahashi S."/>
            <person name="Yoshida T."/>
            <person name="Shimamura S."/>
            <person name="Takaki Y."/>
            <person name="Nagai Y."/>
            <person name="Toyoda A."/>
            <person name="Suzuki Y."/>
            <person name="Arimoto A."/>
            <person name="Ishii H."/>
            <person name="Satoh N."/>
            <person name="Nishiyama T."/>
            <person name="Hasebe M."/>
            <person name="Maruyama T."/>
            <person name="Minagawa J."/>
            <person name="Obokata J."/>
            <person name="Shigenobu S."/>
        </authorList>
    </citation>
    <scope>NUCLEOTIDE SEQUENCE [LARGE SCALE GENOMIC DNA]</scope>
</reference>
<accession>A0AAV4CS25</accession>
<proteinExistence type="predicted"/>
<comment type="caution">
    <text evidence="7">The sequence shown here is derived from an EMBL/GenBank/DDBJ whole genome shotgun (WGS) entry which is preliminary data.</text>
</comment>
<dbReference type="Pfam" id="PF14598">
    <property type="entry name" value="PAS_11"/>
    <property type="match status" value="1"/>
</dbReference>
<dbReference type="SMART" id="SM00091">
    <property type="entry name" value="PAS"/>
    <property type="match status" value="1"/>
</dbReference>
<dbReference type="CDD" id="cd00130">
    <property type="entry name" value="PAS"/>
    <property type="match status" value="1"/>
</dbReference>
<feature type="domain" description="PAS" evidence="6">
    <location>
        <begin position="107"/>
        <end position="173"/>
    </location>
</feature>
<dbReference type="AlphaFoldDB" id="A0AAV4CS25"/>
<feature type="compositionally biased region" description="Polar residues" evidence="5">
    <location>
        <begin position="987"/>
        <end position="996"/>
    </location>
</feature>
<evidence type="ECO:0000313" key="8">
    <source>
        <dbReference type="Proteomes" id="UP000735302"/>
    </source>
</evidence>
<protein>
    <submittedName>
        <fullName evidence="7">MAGUK p55 subfamily member 5-a</fullName>
    </submittedName>
</protein>
<feature type="region of interest" description="Disordered" evidence="5">
    <location>
        <begin position="921"/>
        <end position="996"/>
    </location>
</feature>
<keyword evidence="3" id="KW-0804">Transcription</keyword>
<evidence type="ECO:0000256" key="3">
    <source>
        <dbReference type="ARBA" id="ARBA00023163"/>
    </source>
</evidence>
<organism evidence="7 8">
    <name type="scientific">Plakobranchus ocellatus</name>
    <dbReference type="NCBI Taxonomy" id="259542"/>
    <lineage>
        <taxon>Eukaryota</taxon>
        <taxon>Metazoa</taxon>
        <taxon>Spiralia</taxon>
        <taxon>Lophotrochozoa</taxon>
        <taxon>Mollusca</taxon>
        <taxon>Gastropoda</taxon>
        <taxon>Heterobranchia</taxon>
        <taxon>Euthyneura</taxon>
        <taxon>Panpulmonata</taxon>
        <taxon>Sacoglossa</taxon>
        <taxon>Placobranchoidea</taxon>
        <taxon>Plakobranchidae</taxon>
        <taxon>Plakobranchus</taxon>
    </lineage>
</organism>
<comment type="subcellular location">
    <subcellularLocation>
        <location evidence="1">Nucleus</location>
    </subcellularLocation>
</comment>
<feature type="region of interest" description="Disordered" evidence="5">
    <location>
        <begin position="438"/>
        <end position="487"/>
    </location>
</feature>